<dbReference type="EMBL" id="BOQT01000006">
    <property type="protein sequence ID" value="GIN20985.1"/>
    <property type="molecule type" value="Genomic_DNA"/>
</dbReference>
<reference evidence="1 2" key="1">
    <citation type="submission" date="2021-03" db="EMBL/GenBank/DDBJ databases">
        <title>Antimicrobial resistance genes in bacteria isolated from Japanese honey, and their potential for conferring macrolide and lincosamide resistance in the American foulbrood pathogen Paenibacillus larvae.</title>
        <authorList>
            <person name="Okamoto M."/>
            <person name="Kumagai M."/>
            <person name="Kanamori H."/>
            <person name="Takamatsu D."/>
        </authorList>
    </citation>
    <scope>NUCLEOTIDE SEQUENCE [LARGE SCALE GENOMIC DNA]</scope>
    <source>
        <strain evidence="1 2">J1TS3</strain>
    </source>
</reference>
<name>A0ABQ4K731_9BACI</name>
<dbReference type="Gene3D" id="2.60.120.40">
    <property type="match status" value="1"/>
</dbReference>
<protein>
    <submittedName>
        <fullName evidence="1">Uncharacterized protein</fullName>
    </submittedName>
</protein>
<proteinExistence type="predicted"/>
<sequence length="169" mass="17413">MGPTGPNFAEIGFSAQRAPTTLSASGQLGNWTVTSPYYSGTGFNPTTGNYTIQQSGRYSIKAVISYTTTAAITATLGAGVNPSLIVRRTSPVQTDLISGLFPVLNVNVALVLTLRAVLGNGTVTLAGDVYLNAGDNIGLFYEANGLTIGLNIGGTAPSGTIWSVHKLTD</sequence>
<gene>
    <name evidence="1" type="ORF">J1TS3_21190</name>
</gene>
<comment type="caution">
    <text evidence="1">The sequence shown here is derived from an EMBL/GenBank/DDBJ whole genome shotgun (WGS) entry which is preliminary data.</text>
</comment>
<dbReference type="Proteomes" id="UP000680279">
    <property type="component" value="Unassembled WGS sequence"/>
</dbReference>
<organism evidence="1 2">
    <name type="scientific">Siminovitchia fordii</name>
    <dbReference type="NCBI Taxonomy" id="254759"/>
    <lineage>
        <taxon>Bacteria</taxon>
        <taxon>Bacillati</taxon>
        <taxon>Bacillota</taxon>
        <taxon>Bacilli</taxon>
        <taxon>Bacillales</taxon>
        <taxon>Bacillaceae</taxon>
        <taxon>Siminovitchia</taxon>
    </lineage>
</organism>
<keyword evidence="2" id="KW-1185">Reference proteome</keyword>
<accession>A0ABQ4K731</accession>
<evidence type="ECO:0000313" key="2">
    <source>
        <dbReference type="Proteomes" id="UP000680279"/>
    </source>
</evidence>
<dbReference type="InterPro" id="IPR008983">
    <property type="entry name" value="Tumour_necrosis_fac-like_dom"/>
</dbReference>
<evidence type="ECO:0000313" key="1">
    <source>
        <dbReference type="EMBL" id="GIN20985.1"/>
    </source>
</evidence>